<dbReference type="AlphaFoldDB" id="A0A1I0RPS3"/>
<proteinExistence type="predicted"/>
<reference evidence="2 3" key="1">
    <citation type="submission" date="2016-10" db="EMBL/GenBank/DDBJ databases">
        <authorList>
            <person name="de Groot N.N."/>
        </authorList>
    </citation>
    <scope>NUCLEOTIDE SEQUENCE [LARGE SCALE GENOMIC DNA]</scope>
    <source>
        <strain evidence="2 3">DSM 9179</strain>
    </source>
</reference>
<keyword evidence="3" id="KW-1185">Reference proteome</keyword>
<organism evidence="2 3">
    <name type="scientific">[Clostridium] fimetarium</name>
    <dbReference type="NCBI Taxonomy" id="99656"/>
    <lineage>
        <taxon>Bacteria</taxon>
        <taxon>Bacillati</taxon>
        <taxon>Bacillota</taxon>
        <taxon>Clostridia</taxon>
        <taxon>Lachnospirales</taxon>
        <taxon>Lachnospiraceae</taxon>
    </lineage>
</organism>
<dbReference type="EMBL" id="FOJI01000020">
    <property type="protein sequence ID" value="SEW43199.1"/>
    <property type="molecule type" value="Genomic_DNA"/>
</dbReference>
<gene>
    <name evidence="2" type="ORF">SAMN05421659_12042</name>
</gene>
<protein>
    <submittedName>
        <fullName evidence="2">Uncharacterized protein</fullName>
    </submittedName>
</protein>
<evidence type="ECO:0000313" key="3">
    <source>
        <dbReference type="Proteomes" id="UP000199701"/>
    </source>
</evidence>
<evidence type="ECO:0000256" key="1">
    <source>
        <dbReference type="SAM" id="MobiDB-lite"/>
    </source>
</evidence>
<sequence length="97" mass="10808">MTQSIIERAIGCSLDVPKNKKSPREACNCLLGNDIGAYNTCGHGCIYCYANYNQETVRQNMQQHKSTSPFLIGNGKEGDKIREASQDSYRNGQITLF</sequence>
<feature type="region of interest" description="Disordered" evidence="1">
    <location>
        <begin position="65"/>
        <end position="85"/>
    </location>
</feature>
<dbReference type="InterPro" id="IPR014998">
    <property type="entry name" value="DUF1848"/>
</dbReference>
<dbReference type="Proteomes" id="UP000199701">
    <property type="component" value="Unassembled WGS sequence"/>
</dbReference>
<evidence type="ECO:0000313" key="2">
    <source>
        <dbReference type="EMBL" id="SEW43199.1"/>
    </source>
</evidence>
<dbReference type="Pfam" id="PF08902">
    <property type="entry name" value="DUF1848"/>
    <property type="match status" value="1"/>
</dbReference>
<dbReference type="STRING" id="99656.SAMN05421659_12042"/>
<name>A0A1I0RPS3_9FIRM</name>
<feature type="compositionally biased region" description="Basic and acidic residues" evidence="1">
    <location>
        <begin position="76"/>
        <end position="85"/>
    </location>
</feature>
<accession>A0A1I0RPS3</accession>